<comment type="caution">
    <text evidence="1">The sequence shown here is derived from an EMBL/GenBank/DDBJ whole genome shotgun (WGS) entry which is preliminary data.</text>
</comment>
<dbReference type="AlphaFoldDB" id="A0A2T2WWL1"/>
<sequence>MSLIYGIRFVFSVLALVGLISTGCGNAAMFHERRAHSIAGRVHPFASRPQESREYRTSVSGVYSPSSPGYVFRTFYSDAGAVVPYRQGNIRFGLVRVITTHDVATSLVGMTVENGILQRSSGGKETYVAWFYDPALPAGDPYRNATLRVVVSLRMMRDGRPKGIVSADASHDISRVPKWLRSPNPSNCAWGGGGPAP</sequence>
<proteinExistence type="predicted"/>
<reference evidence="1 2" key="1">
    <citation type="journal article" date="2014" name="BMC Genomics">
        <title>Comparison of environmental and isolate Sulfobacillus genomes reveals diverse carbon, sulfur, nitrogen, and hydrogen metabolisms.</title>
        <authorList>
            <person name="Justice N.B."/>
            <person name="Norman A."/>
            <person name="Brown C.T."/>
            <person name="Singh A."/>
            <person name="Thomas B.C."/>
            <person name="Banfield J.F."/>
        </authorList>
    </citation>
    <scope>NUCLEOTIDE SEQUENCE [LARGE SCALE GENOMIC DNA]</scope>
    <source>
        <strain evidence="1">AMDSBA1</strain>
    </source>
</reference>
<dbReference type="Proteomes" id="UP000242699">
    <property type="component" value="Unassembled WGS sequence"/>
</dbReference>
<protein>
    <submittedName>
        <fullName evidence="1">Uncharacterized protein</fullName>
    </submittedName>
</protein>
<name>A0A2T2WWL1_9FIRM</name>
<gene>
    <name evidence="1" type="ORF">C7B43_13525</name>
</gene>
<dbReference type="EMBL" id="PXYT01000034">
    <property type="protein sequence ID" value="PSR26630.1"/>
    <property type="molecule type" value="Genomic_DNA"/>
</dbReference>
<evidence type="ECO:0000313" key="2">
    <source>
        <dbReference type="Proteomes" id="UP000242699"/>
    </source>
</evidence>
<accession>A0A2T2WWL1</accession>
<evidence type="ECO:0000313" key="1">
    <source>
        <dbReference type="EMBL" id="PSR26630.1"/>
    </source>
</evidence>
<organism evidence="1 2">
    <name type="scientific">Sulfobacillus benefaciens</name>
    <dbReference type="NCBI Taxonomy" id="453960"/>
    <lineage>
        <taxon>Bacteria</taxon>
        <taxon>Bacillati</taxon>
        <taxon>Bacillota</taxon>
        <taxon>Clostridia</taxon>
        <taxon>Eubacteriales</taxon>
        <taxon>Clostridiales Family XVII. Incertae Sedis</taxon>
        <taxon>Sulfobacillus</taxon>
    </lineage>
</organism>